<dbReference type="NCBIfam" id="TIGR04256">
    <property type="entry name" value="GxxExxY"/>
    <property type="match status" value="1"/>
</dbReference>
<dbReference type="InterPro" id="IPR011604">
    <property type="entry name" value="PDDEXK-like_dom_sf"/>
</dbReference>
<name>A0A418PLV8_9BACT</name>
<accession>A0A418PLV8</accession>
<dbReference type="Proteomes" id="UP000283522">
    <property type="component" value="Unassembled WGS sequence"/>
</dbReference>
<reference evidence="1 2" key="1">
    <citation type="submission" date="2018-09" db="EMBL/GenBank/DDBJ databases">
        <authorList>
            <person name="Wang X."/>
            <person name="Du Z."/>
        </authorList>
    </citation>
    <scope>NUCLEOTIDE SEQUENCE [LARGE SCALE GENOMIC DNA]</scope>
    <source>
        <strain evidence="1 2">N3</strain>
    </source>
</reference>
<keyword evidence="2" id="KW-1185">Reference proteome</keyword>
<organism evidence="1 2">
    <name type="scientific">Algoriphagus lacus</name>
    <dbReference type="NCBI Taxonomy" id="2056311"/>
    <lineage>
        <taxon>Bacteria</taxon>
        <taxon>Pseudomonadati</taxon>
        <taxon>Bacteroidota</taxon>
        <taxon>Cytophagia</taxon>
        <taxon>Cytophagales</taxon>
        <taxon>Cyclobacteriaceae</taxon>
        <taxon>Algoriphagus</taxon>
    </lineage>
</organism>
<dbReference type="InterPro" id="IPR026350">
    <property type="entry name" value="GxxExxY"/>
</dbReference>
<dbReference type="EMBL" id="QXML01000013">
    <property type="protein sequence ID" value="RIW12527.1"/>
    <property type="molecule type" value="Genomic_DNA"/>
</dbReference>
<protein>
    <submittedName>
        <fullName evidence="1">GxxExxY protein</fullName>
    </submittedName>
</protein>
<evidence type="ECO:0000313" key="2">
    <source>
        <dbReference type="Proteomes" id="UP000283522"/>
    </source>
</evidence>
<dbReference type="AlphaFoldDB" id="A0A418PLV8"/>
<dbReference type="OrthoDB" id="1119698at2"/>
<gene>
    <name evidence="1" type="ORF">D0X99_18595</name>
</gene>
<dbReference type="Pfam" id="PF13366">
    <property type="entry name" value="PDDEXK_3"/>
    <property type="match status" value="1"/>
</dbReference>
<evidence type="ECO:0000313" key="1">
    <source>
        <dbReference type="EMBL" id="RIW12527.1"/>
    </source>
</evidence>
<dbReference type="Gene3D" id="3.90.320.10">
    <property type="match status" value="1"/>
</dbReference>
<comment type="caution">
    <text evidence="1">The sequence shown here is derived from an EMBL/GenBank/DDBJ whole genome shotgun (WGS) entry which is preliminary data.</text>
</comment>
<proteinExistence type="predicted"/>
<dbReference type="RefSeq" id="WP_119479375.1">
    <property type="nucleotide sequence ID" value="NZ_QXML01000013.1"/>
</dbReference>
<sequence length="125" mass="14193">MEINDLTFKIRGAAFTVHNELGPGLLESVYEAALAFELINLGLKVQSQVPLPVQYKNVNLELGFRIDLLVEEKIIIEIKSVEAIHDVHKKQLLTYLKLSERKVGLLINFNSLKLVEKESIVRIIN</sequence>